<organism evidence="1 2">
    <name type="scientific">Salinirubrum litoreum</name>
    <dbReference type="NCBI Taxonomy" id="1126234"/>
    <lineage>
        <taxon>Archaea</taxon>
        <taxon>Methanobacteriati</taxon>
        <taxon>Methanobacteriota</taxon>
        <taxon>Stenosarchaea group</taxon>
        <taxon>Halobacteria</taxon>
        <taxon>Halobacteriales</taxon>
        <taxon>Haloferacaceae</taxon>
        <taxon>Salinirubrum</taxon>
    </lineage>
</organism>
<proteinExistence type="predicted"/>
<dbReference type="Proteomes" id="UP001596201">
    <property type="component" value="Unassembled WGS sequence"/>
</dbReference>
<dbReference type="InterPro" id="IPR050490">
    <property type="entry name" value="Bact_solute-bd_prot1"/>
</dbReference>
<dbReference type="RefSeq" id="WP_227229257.1">
    <property type="nucleotide sequence ID" value="NZ_JAJCVJ010000001.1"/>
</dbReference>
<dbReference type="EMBL" id="JBHSKX010000001">
    <property type="protein sequence ID" value="MFC5365449.1"/>
    <property type="molecule type" value="Genomic_DNA"/>
</dbReference>
<name>A0ABD5R655_9EURY</name>
<reference evidence="1 2" key="1">
    <citation type="journal article" date="2019" name="Int. J. Syst. Evol. Microbiol.">
        <title>The Global Catalogue of Microorganisms (GCM) 10K type strain sequencing project: providing services to taxonomists for standard genome sequencing and annotation.</title>
        <authorList>
            <consortium name="The Broad Institute Genomics Platform"/>
            <consortium name="The Broad Institute Genome Sequencing Center for Infectious Disease"/>
            <person name="Wu L."/>
            <person name="Ma J."/>
        </authorList>
    </citation>
    <scope>NUCLEOTIDE SEQUENCE [LARGE SCALE GENOMIC DNA]</scope>
    <source>
        <strain evidence="1 2">CGMCC 1.12237</strain>
    </source>
</reference>
<evidence type="ECO:0008006" key="3">
    <source>
        <dbReference type="Google" id="ProtNLM"/>
    </source>
</evidence>
<dbReference type="Gene3D" id="3.40.190.10">
    <property type="entry name" value="Periplasmic binding protein-like II"/>
    <property type="match status" value="1"/>
</dbReference>
<dbReference type="SUPFAM" id="SSF53850">
    <property type="entry name" value="Periplasmic binding protein-like II"/>
    <property type="match status" value="1"/>
</dbReference>
<evidence type="ECO:0000313" key="2">
    <source>
        <dbReference type="Proteomes" id="UP001596201"/>
    </source>
</evidence>
<evidence type="ECO:0000313" key="1">
    <source>
        <dbReference type="EMBL" id="MFC5365449.1"/>
    </source>
</evidence>
<sequence>MPRIGRREACAVLASSVTATSGCLGSLTTTRVRLVWSRAAGREALVGDALADAGLPTDVELSVGAGFMADTRDRFESAIDDGDSTPELLVYGGNTAGEDLRLTAANYELPDLRSVAGSDIAEGAFRMGRRAMTVGDSLVGLPLFAVPSVVAYRRDWVAEEGYPVADWDDDPPTWTTFAQAVRDVRDERDVEGFLFETDGGDYPTGLFHDLLAGYGGGYFGDPSQFLFGPVGDRPVTVGDAAGVAAARHLRSLVESGETGVTGLGPDESVSERAALERVATGEAVACRTLASRLGTLGRPAVDRIGVTRVPRVSGIEGPLPWTGGPPSSYFGQYAVLNPNATGGTRDAAAAVLRAMATDTFQRRLFEAALGAGDRHVWFPARRSAYPRTTGEADDLRQFARPVRDANESGLTLPVTRAWTEQYRAIDDTLSELLAGDSDPDPAMASLAEELRRIEASE</sequence>
<comment type="caution">
    <text evidence="1">The sequence shown here is derived from an EMBL/GenBank/DDBJ whole genome shotgun (WGS) entry which is preliminary data.</text>
</comment>
<dbReference type="PANTHER" id="PTHR43649">
    <property type="entry name" value="ARABINOSE-BINDING PROTEIN-RELATED"/>
    <property type="match status" value="1"/>
</dbReference>
<accession>A0ABD5R655</accession>
<dbReference type="AlphaFoldDB" id="A0ABD5R655"/>
<keyword evidence="2" id="KW-1185">Reference proteome</keyword>
<dbReference type="PROSITE" id="PS51257">
    <property type="entry name" value="PROKAR_LIPOPROTEIN"/>
    <property type="match status" value="1"/>
</dbReference>
<protein>
    <recommendedName>
        <fullName evidence="3">Carbohydrate ABC transporter substrate-binding protein, CUT1 family</fullName>
    </recommendedName>
</protein>
<dbReference type="PANTHER" id="PTHR43649:SF32">
    <property type="entry name" value="SUGAR BINDING SECRETED PROTEIN"/>
    <property type="match status" value="1"/>
</dbReference>
<gene>
    <name evidence="1" type="ORF">ACFPJ5_00750</name>
</gene>